<name>A0A388T9E3_TERA1</name>
<accession>A0A388T9E3</accession>
<organism evidence="1 2">
    <name type="scientific">Termititenax aidoneus</name>
    <dbReference type="NCBI Taxonomy" id="2218524"/>
    <lineage>
        <taxon>Bacteria</taxon>
        <taxon>Bacillati</taxon>
        <taxon>Candidatus Margulisiibacteriota</taxon>
        <taxon>Candidatus Termititenacia</taxon>
        <taxon>Candidatus Termititenacales</taxon>
        <taxon>Candidatus Termititenacaceae</taxon>
        <taxon>Candidatus Termititenax</taxon>
    </lineage>
</organism>
<dbReference type="AlphaFoldDB" id="A0A388T9E3"/>
<gene>
    <name evidence="1" type="ORF">NO1_0322</name>
</gene>
<keyword evidence="2" id="KW-1185">Reference proteome</keyword>
<protein>
    <submittedName>
        <fullName evidence="1">Uncharacterized protein</fullName>
    </submittedName>
</protein>
<proteinExistence type="predicted"/>
<sequence length="58" mass="6717">MLIEETEYMGKPMLSLKNDENDRFPFSFGLAKAKKVLGAIEEIKQFVEKHDTKREPST</sequence>
<comment type="caution">
    <text evidence="1">The sequence shown here is derived from an EMBL/GenBank/DDBJ whole genome shotgun (WGS) entry which is preliminary data.</text>
</comment>
<dbReference type="Proteomes" id="UP000269352">
    <property type="component" value="Unassembled WGS sequence"/>
</dbReference>
<dbReference type="EMBL" id="BGZN01000003">
    <property type="protein sequence ID" value="GBR72865.1"/>
    <property type="molecule type" value="Genomic_DNA"/>
</dbReference>
<evidence type="ECO:0000313" key="2">
    <source>
        <dbReference type="Proteomes" id="UP000269352"/>
    </source>
</evidence>
<evidence type="ECO:0000313" key="1">
    <source>
        <dbReference type="EMBL" id="GBR72865.1"/>
    </source>
</evidence>
<reference evidence="1 2" key="1">
    <citation type="journal article" date="2019" name="ISME J.">
        <title>Genome analyses of uncultured TG2/ZB3 bacteria in 'Margulisbacteria' specifically attached to ectosymbiotic spirochetes of protists in the termite gut.</title>
        <authorList>
            <person name="Utami Y.D."/>
            <person name="Kuwahara H."/>
            <person name="Igai K."/>
            <person name="Murakami T."/>
            <person name="Sugaya K."/>
            <person name="Morikawa T."/>
            <person name="Nagura Y."/>
            <person name="Yuki M."/>
            <person name="Deevong P."/>
            <person name="Inoue T."/>
            <person name="Kihara K."/>
            <person name="Lo N."/>
            <person name="Yamada A."/>
            <person name="Ohkuma M."/>
            <person name="Hongoh Y."/>
        </authorList>
    </citation>
    <scope>NUCLEOTIDE SEQUENCE [LARGE SCALE GENOMIC DNA]</scope>
    <source>
        <strain evidence="1">NkOx7-01</strain>
    </source>
</reference>